<gene>
    <name evidence="1" type="ORF">LCGC14_3044370</name>
</gene>
<accession>A0A0F8WNL3</accession>
<reference evidence="1" key="1">
    <citation type="journal article" date="2015" name="Nature">
        <title>Complex archaea that bridge the gap between prokaryotes and eukaryotes.</title>
        <authorList>
            <person name="Spang A."/>
            <person name="Saw J.H."/>
            <person name="Jorgensen S.L."/>
            <person name="Zaremba-Niedzwiedzka K."/>
            <person name="Martijn J."/>
            <person name="Lind A.E."/>
            <person name="van Eijk R."/>
            <person name="Schleper C."/>
            <person name="Guy L."/>
            <person name="Ettema T.J."/>
        </authorList>
    </citation>
    <scope>NUCLEOTIDE SEQUENCE</scope>
</reference>
<proteinExistence type="predicted"/>
<evidence type="ECO:0000313" key="1">
    <source>
        <dbReference type="EMBL" id="KKK58447.1"/>
    </source>
</evidence>
<name>A0A0F8WNL3_9ZZZZ</name>
<comment type="caution">
    <text evidence="1">The sequence shown here is derived from an EMBL/GenBank/DDBJ whole genome shotgun (WGS) entry which is preliminary data.</text>
</comment>
<feature type="non-terminal residue" evidence="1">
    <location>
        <position position="1"/>
    </location>
</feature>
<dbReference type="AlphaFoldDB" id="A0A0F8WNL3"/>
<organism evidence="1">
    <name type="scientific">marine sediment metagenome</name>
    <dbReference type="NCBI Taxonomy" id="412755"/>
    <lineage>
        <taxon>unclassified sequences</taxon>
        <taxon>metagenomes</taxon>
        <taxon>ecological metagenomes</taxon>
    </lineage>
</organism>
<sequence length="68" mass="7907">AMMLFVRKLDIVDEDDNLVLKIRSKKASVALSEAMAIVKAKEGDKEIKTIWDKLKILDKEFQEYFSME</sequence>
<dbReference type="EMBL" id="LAZR01063978">
    <property type="protein sequence ID" value="KKK58447.1"/>
    <property type="molecule type" value="Genomic_DNA"/>
</dbReference>
<protein>
    <submittedName>
        <fullName evidence="1">Uncharacterized protein</fullName>
    </submittedName>
</protein>